<sequence length="63" mass="7591">MLQGDTLMQDIQLRSFLLENKILTTKISYLNMSRSCLHYRFHISTTNQIWQTLWLTIPRLNHL</sequence>
<dbReference type="Gramene" id="Bo2g108670.1">
    <property type="protein sequence ID" value="Bo2g108670.1"/>
    <property type="gene ID" value="Bo2g108670"/>
</dbReference>
<evidence type="ECO:0000313" key="1">
    <source>
        <dbReference type="EnsemblPlants" id="Bo2g108670.1"/>
    </source>
</evidence>
<proteinExistence type="predicted"/>
<reference evidence="1" key="2">
    <citation type="submission" date="2015-03" db="UniProtKB">
        <authorList>
            <consortium name="EnsemblPlants"/>
        </authorList>
    </citation>
    <scope>IDENTIFICATION</scope>
</reference>
<protein>
    <submittedName>
        <fullName evidence="1">Uncharacterized protein</fullName>
    </submittedName>
</protein>
<dbReference type="Proteomes" id="UP000032141">
    <property type="component" value="Chromosome C2"/>
</dbReference>
<accession>A0A0D3ASZ9</accession>
<organism evidence="1 2">
    <name type="scientific">Brassica oleracea var. oleracea</name>
    <dbReference type="NCBI Taxonomy" id="109376"/>
    <lineage>
        <taxon>Eukaryota</taxon>
        <taxon>Viridiplantae</taxon>
        <taxon>Streptophyta</taxon>
        <taxon>Embryophyta</taxon>
        <taxon>Tracheophyta</taxon>
        <taxon>Spermatophyta</taxon>
        <taxon>Magnoliopsida</taxon>
        <taxon>eudicotyledons</taxon>
        <taxon>Gunneridae</taxon>
        <taxon>Pentapetalae</taxon>
        <taxon>rosids</taxon>
        <taxon>malvids</taxon>
        <taxon>Brassicales</taxon>
        <taxon>Brassicaceae</taxon>
        <taxon>Brassiceae</taxon>
        <taxon>Brassica</taxon>
    </lineage>
</organism>
<dbReference type="EnsemblPlants" id="Bo2g108670.1">
    <property type="protein sequence ID" value="Bo2g108670.1"/>
    <property type="gene ID" value="Bo2g108670"/>
</dbReference>
<reference evidence="1 2" key="1">
    <citation type="journal article" date="2014" name="Genome Biol.">
        <title>Transcriptome and methylome profiling reveals relics of genome dominance in the mesopolyploid Brassica oleracea.</title>
        <authorList>
            <person name="Parkin I.A."/>
            <person name="Koh C."/>
            <person name="Tang H."/>
            <person name="Robinson S.J."/>
            <person name="Kagale S."/>
            <person name="Clarke W.E."/>
            <person name="Town C.D."/>
            <person name="Nixon J."/>
            <person name="Krishnakumar V."/>
            <person name="Bidwell S.L."/>
            <person name="Denoeud F."/>
            <person name="Belcram H."/>
            <person name="Links M.G."/>
            <person name="Just J."/>
            <person name="Clarke C."/>
            <person name="Bender T."/>
            <person name="Huebert T."/>
            <person name="Mason A.S."/>
            <person name="Pires J.C."/>
            <person name="Barker G."/>
            <person name="Moore J."/>
            <person name="Walley P.G."/>
            <person name="Manoli S."/>
            <person name="Batley J."/>
            <person name="Edwards D."/>
            <person name="Nelson M.N."/>
            <person name="Wang X."/>
            <person name="Paterson A.H."/>
            <person name="King G."/>
            <person name="Bancroft I."/>
            <person name="Chalhoub B."/>
            <person name="Sharpe A.G."/>
        </authorList>
    </citation>
    <scope>NUCLEOTIDE SEQUENCE</scope>
    <source>
        <strain evidence="1 2">cv. TO1000</strain>
    </source>
</reference>
<dbReference type="OMA" id="TIPRLNH"/>
<dbReference type="AlphaFoldDB" id="A0A0D3ASZ9"/>
<keyword evidence="2" id="KW-1185">Reference proteome</keyword>
<dbReference type="HOGENOM" id="CLU_2888854_0_0_1"/>
<evidence type="ECO:0000313" key="2">
    <source>
        <dbReference type="Proteomes" id="UP000032141"/>
    </source>
</evidence>
<name>A0A0D3ASZ9_BRAOL</name>